<dbReference type="AlphaFoldDB" id="A0A4Y2HDS5"/>
<feature type="transmembrane region" description="Helical" evidence="1">
    <location>
        <begin position="99"/>
        <end position="125"/>
    </location>
</feature>
<reference evidence="2 3" key="1">
    <citation type="journal article" date="2019" name="Sci. Rep.">
        <title>Orb-weaving spider Araneus ventricosus genome elucidates the spidroin gene catalogue.</title>
        <authorList>
            <person name="Kono N."/>
            <person name="Nakamura H."/>
            <person name="Ohtoshi R."/>
            <person name="Moran D.A.P."/>
            <person name="Shinohara A."/>
            <person name="Yoshida Y."/>
            <person name="Fujiwara M."/>
            <person name="Mori M."/>
            <person name="Tomita M."/>
            <person name="Arakawa K."/>
        </authorList>
    </citation>
    <scope>NUCLEOTIDE SEQUENCE [LARGE SCALE GENOMIC DNA]</scope>
</reference>
<evidence type="ECO:0000313" key="2">
    <source>
        <dbReference type="EMBL" id="GBM63436.1"/>
    </source>
</evidence>
<feature type="transmembrane region" description="Helical" evidence="1">
    <location>
        <begin position="202"/>
        <end position="224"/>
    </location>
</feature>
<keyword evidence="3" id="KW-1185">Reference proteome</keyword>
<keyword evidence="1" id="KW-0812">Transmembrane</keyword>
<comment type="caution">
    <text evidence="2">The sequence shown here is derived from an EMBL/GenBank/DDBJ whole genome shotgun (WGS) entry which is preliminary data.</text>
</comment>
<proteinExistence type="predicted"/>
<protein>
    <submittedName>
        <fullName evidence="2">Uncharacterized protein</fullName>
    </submittedName>
</protein>
<feature type="transmembrane region" description="Helical" evidence="1">
    <location>
        <begin position="137"/>
        <end position="161"/>
    </location>
</feature>
<accession>A0A4Y2HDS5</accession>
<evidence type="ECO:0000313" key="3">
    <source>
        <dbReference type="Proteomes" id="UP000499080"/>
    </source>
</evidence>
<sequence length="228" mass="25532">MTLQRLGYRVRFSAKACFMKVRLLPSVVRHLLLHRGRNTKLKCSSVSLSSDYCISSYRMNSMASFLWFTIVIVGILVSSLAMISMGAACWDYCDTVPVIAQYLVITGSIFFCLLILLLLLTFCICTSSGDPKITGTLKIVVGVCVSVMYLLVIAGTTVLFVQSEDDRTCNRTSTKNEDFFKEQFNTTAPRTADPFCTSTLPIFSYSVLVVFHLLLFFSLLVTFYDNSK</sequence>
<evidence type="ECO:0000256" key="1">
    <source>
        <dbReference type="SAM" id="Phobius"/>
    </source>
</evidence>
<feature type="transmembrane region" description="Helical" evidence="1">
    <location>
        <begin position="65"/>
        <end position="87"/>
    </location>
</feature>
<gene>
    <name evidence="2" type="ORF">AVEN_120561_1</name>
</gene>
<keyword evidence="1" id="KW-0472">Membrane</keyword>
<dbReference type="EMBL" id="BGPR01001867">
    <property type="protein sequence ID" value="GBM63436.1"/>
    <property type="molecule type" value="Genomic_DNA"/>
</dbReference>
<name>A0A4Y2HDS5_ARAVE</name>
<organism evidence="2 3">
    <name type="scientific">Araneus ventricosus</name>
    <name type="common">Orbweaver spider</name>
    <name type="synonym">Epeira ventricosa</name>
    <dbReference type="NCBI Taxonomy" id="182803"/>
    <lineage>
        <taxon>Eukaryota</taxon>
        <taxon>Metazoa</taxon>
        <taxon>Ecdysozoa</taxon>
        <taxon>Arthropoda</taxon>
        <taxon>Chelicerata</taxon>
        <taxon>Arachnida</taxon>
        <taxon>Araneae</taxon>
        <taxon>Araneomorphae</taxon>
        <taxon>Entelegynae</taxon>
        <taxon>Araneoidea</taxon>
        <taxon>Araneidae</taxon>
        <taxon>Araneus</taxon>
    </lineage>
</organism>
<dbReference type="OrthoDB" id="6423479at2759"/>
<dbReference type="Proteomes" id="UP000499080">
    <property type="component" value="Unassembled WGS sequence"/>
</dbReference>
<keyword evidence="1" id="KW-1133">Transmembrane helix</keyword>